<comment type="caution">
    <text evidence="1">The sequence shown here is derived from an EMBL/GenBank/DDBJ whole genome shotgun (WGS) entry which is preliminary data.</text>
</comment>
<dbReference type="Proteomes" id="UP000218172">
    <property type="component" value="Unassembled WGS sequence"/>
</dbReference>
<proteinExistence type="predicted"/>
<evidence type="ECO:0000313" key="1">
    <source>
        <dbReference type="EMBL" id="PCH62341.1"/>
    </source>
</evidence>
<reference evidence="2" key="1">
    <citation type="submission" date="2017-08" db="EMBL/GenBank/DDBJ databases">
        <title>A dynamic microbial community with high functional redundancy inhabits the cold, oxic subseafloor aquifer.</title>
        <authorList>
            <person name="Tully B.J."/>
            <person name="Wheat C.G."/>
            <person name="Glazer B.T."/>
            <person name="Huber J.A."/>
        </authorList>
    </citation>
    <scope>NUCLEOTIDE SEQUENCE [LARGE SCALE GENOMIC DNA]</scope>
</reference>
<protein>
    <submittedName>
        <fullName evidence="1">Uncharacterized protein</fullName>
    </submittedName>
</protein>
<name>A0A2A4MQL3_9GAMM</name>
<sequence length="220" mass="24768">MFSAAIELDTIAALTEVLEDQGFRVTVNSLPIPASIHSPTIIFPPLVQDMSRVDTIQAAMQNAGFEQVRLIYNTQGNHFYSTENIGVYLLSADSPLPERNLDSTALGGSDASKISHVYYSECADSESELNLFPGGVVLLEEFVWDERNEREHSIIYDGQWQEIDAAIVLDLYDDGELYFNIVEQTGSDRYGEFKGLTLVNQLKNAELNHCNYTYLDYEDY</sequence>
<dbReference type="AlphaFoldDB" id="A0A2A4MQL3"/>
<accession>A0A2A4MQL3</accession>
<dbReference type="EMBL" id="NVQR01000041">
    <property type="protein sequence ID" value="PCH62341.1"/>
    <property type="molecule type" value="Genomic_DNA"/>
</dbReference>
<evidence type="ECO:0000313" key="2">
    <source>
        <dbReference type="Proteomes" id="UP000218172"/>
    </source>
</evidence>
<gene>
    <name evidence="1" type="ORF">COC19_03030</name>
</gene>
<organism evidence="1 2">
    <name type="scientific">SAR86 cluster bacterium</name>
    <dbReference type="NCBI Taxonomy" id="2030880"/>
    <lineage>
        <taxon>Bacteria</taxon>
        <taxon>Pseudomonadati</taxon>
        <taxon>Pseudomonadota</taxon>
        <taxon>Gammaproteobacteria</taxon>
        <taxon>SAR86 cluster</taxon>
    </lineage>
</organism>